<comment type="caution">
    <text evidence="1">The sequence shown here is derived from an EMBL/GenBank/DDBJ whole genome shotgun (WGS) entry which is preliminary data.</text>
</comment>
<sequence>MHRLEKKKTIELLEKQRVFNKKSSYLYKIAADKEKRLVLRNFYYQLYNQKLEFLDEIEEKIEQLKREISPTKDPKMLSFYKRKKCELSSHFLKYKMFQRYADIHERESKSLNKYAKFLSKTSHACVRELFLKHRHQVKENLKKMNNMTLTKFPIA</sequence>
<name>A0A2T6AKQ1_9FLAO</name>
<dbReference type="Gene3D" id="1.20.1260.10">
    <property type="match status" value="1"/>
</dbReference>
<dbReference type="OrthoDB" id="1444169at2"/>
<dbReference type="AlphaFoldDB" id="A0A2T6AKQ1"/>
<reference evidence="1 2" key="1">
    <citation type="submission" date="2018-04" db="EMBL/GenBank/DDBJ databases">
        <title>Genomic Encyclopedia of Archaeal and Bacterial Type Strains, Phase II (KMG-II): from individual species to whole genera.</title>
        <authorList>
            <person name="Goeker M."/>
        </authorList>
    </citation>
    <scope>NUCLEOTIDE SEQUENCE [LARGE SCALE GENOMIC DNA]</scope>
    <source>
        <strain evidence="1 2">DSM 23082</strain>
    </source>
</reference>
<dbReference type="RefSeq" id="WP_108170285.1">
    <property type="nucleotide sequence ID" value="NZ_QBKQ01000001.1"/>
</dbReference>
<evidence type="ECO:0000313" key="2">
    <source>
        <dbReference type="Proteomes" id="UP000244174"/>
    </source>
</evidence>
<proteinExistence type="predicted"/>
<dbReference type="EMBL" id="QBKQ01000001">
    <property type="protein sequence ID" value="PTX44316.1"/>
    <property type="molecule type" value="Genomic_DNA"/>
</dbReference>
<organism evidence="1 2">
    <name type="scientific">Christiangramia gaetbulicola</name>
    <dbReference type="NCBI Taxonomy" id="703340"/>
    <lineage>
        <taxon>Bacteria</taxon>
        <taxon>Pseudomonadati</taxon>
        <taxon>Bacteroidota</taxon>
        <taxon>Flavobacteriia</taxon>
        <taxon>Flavobacteriales</taxon>
        <taxon>Flavobacteriaceae</taxon>
        <taxon>Christiangramia</taxon>
    </lineage>
</organism>
<protein>
    <submittedName>
        <fullName evidence="1">Uncharacterized protein</fullName>
    </submittedName>
</protein>
<evidence type="ECO:0000313" key="1">
    <source>
        <dbReference type="EMBL" id="PTX44316.1"/>
    </source>
</evidence>
<dbReference type="InterPro" id="IPR012347">
    <property type="entry name" value="Ferritin-like"/>
</dbReference>
<keyword evidence="2" id="KW-1185">Reference proteome</keyword>
<dbReference type="Proteomes" id="UP000244174">
    <property type="component" value="Unassembled WGS sequence"/>
</dbReference>
<accession>A0A2T6AKQ1</accession>
<gene>
    <name evidence="1" type="ORF">C8P64_0293</name>
</gene>